<evidence type="ECO:0000259" key="2">
    <source>
        <dbReference type="Pfam" id="PF01613"/>
    </source>
</evidence>
<proteinExistence type="inferred from homology"/>
<organism evidence="3 4">
    <name type="scientific">Orenia metallireducens</name>
    <dbReference type="NCBI Taxonomy" id="1413210"/>
    <lineage>
        <taxon>Bacteria</taxon>
        <taxon>Bacillati</taxon>
        <taxon>Bacillota</taxon>
        <taxon>Clostridia</taxon>
        <taxon>Halanaerobiales</taxon>
        <taxon>Halobacteroidaceae</taxon>
        <taxon>Orenia</taxon>
    </lineage>
</organism>
<sequence>MKKIAYDEYIQEATEALSKGAFLTVKTGDKVNTMTIGWGSIGYCWGKPVFMVMVRDSRYTYKLIEKSDEFTVSIPLKDQLKEELKFCGTKSGKDYDKFEECDLSIQAGQEVDTPIIKGCDLHYECKIKFKQVMNPDELNVEYDKKWYPQKDYHILYFGEIVGTYLDE</sequence>
<evidence type="ECO:0000256" key="1">
    <source>
        <dbReference type="ARBA" id="ARBA00038054"/>
    </source>
</evidence>
<comment type="caution">
    <text evidence="3">The sequence shown here is derived from an EMBL/GenBank/DDBJ whole genome shotgun (WGS) entry which is preliminary data.</text>
</comment>
<gene>
    <name evidence="3" type="ORF">U472_14275</name>
</gene>
<dbReference type="InterPro" id="IPR002563">
    <property type="entry name" value="Flavin_Rdtase-like_dom"/>
</dbReference>
<dbReference type="Proteomes" id="UP000093514">
    <property type="component" value="Unassembled WGS sequence"/>
</dbReference>
<evidence type="ECO:0000313" key="3">
    <source>
        <dbReference type="EMBL" id="OCL25505.1"/>
    </source>
</evidence>
<dbReference type="InterPro" id="IPR012349">
    <property type="entry name" value="Split_barrel_FMN-bd"/>
</dbReference>
<dbReference type="GO" id="GO:0016646">
    <property type="term" value="F:oxidoreductase activity, acting on the CH-NH group of donors, NAD or NADP as acceptor"/>
    <property type="evidence" value="ECO:0007669"/>
    <property type="project" value="UniProtKB-ARBA"/>
</dbReference>
<accession>A0A1C0A5U0</accession>
<dbReference type="Gene3D" id="2.30.110.10">
    <property type="entry name" value="Electron Transport, Fmn-binding Protein, Chain A"/>
    <property type="match status" value="1"/>
</dbReference>
<keyword evidence="4" id="KW-1185">Reference proteome</keyword>
<dbReference type="InterPro" id="IPR052174">
    <property type="entry name" value="Flavoredoxin"/>
</dbReference>
<evidence type="ECO:0000313" key="4">
    <source>
        <dbReference type="Proteomes" id="UP000093514"/>
    </source>
</evidence>
<dbReference type="SUPFAM" id="SSF50475">
    <property type="entry name" value="FMN-binding split barrel"/>
    <property type="match status" value="1"/>
</dbReference>
<dbReference type="Pfam" id="PF01613">
    <property type="entry name" value="Flavin_Reduct"/>
    <property type="match status" value="1"/>
</dbReference>
<comment type="similarity">
    <text evidence="1">Belongs to the flavoredoxin family.</text>
</comment>
<reference evidence="4" key="1">
    <citation type="submission" date="2016-07" db="EMBL/GenBank/DDBJ databases">
        <authorList>
            <person name="Florea S."/>
            <person name="Webb J.S."/>
            <person name="Jaromczyk J."/>
            <person name="Schardl C.L."/>
        </authorList>
    </citation>
    <scope>NUCLEOTIDE SEQUENCE [LARGE SCALE GENOMIC DNA]</scope>
    <source>
        <strain evidence="4">Z6</strain>
    </source>
</reference>
<dbReference type="AlphaFoldDB" id="A0A1C0A5U0"/>
<dbReference type="PANTHER" id="PTHR43567">
    <property type="entry name" value="FLAVOREDOXIN-RELATED-RELATED"/>
    <property type="match status" value="1"/>
</dbReference>
<dbReference type="RefSeq" id="WP_068719417.1">
    <property type="nucleotide sequence ID" value="NZ_LWDV01000010.1"/>
</dbReference>
<dbReference type="PANTHER" id="PTHR43567:SF5">
    <property type="entry name" value="HYPOTHETICAL CYTOSOLIC PROTEIN"/>
    <property type="match status" value="1"/>
</dbReference>
<dbReference type="OrthoDB" id="9791490at2"/>
<dbReference type="EMBL" id="LWDV01000010">
    <property type="protein sequence ID" value="OCL25505.1"/>
    <property type="molecule type" value="Genomic_DNA"/>
</dbReference>
<name>A0A1C0A5U0_9FIRM</name>
<dbReference type="GO" id="GO:0010181">
    <property type="term" value="F:FMN binding"/>
    <property type="evidence" value="ECO:0007669"/>
    <property type="project" value="InterPro"/>
</dbReference>
<protein>
    <submittedName>
        <fullName evidence="3">Flavin reductase</fullName>
    </submittedName>
</protein>
<feature type="domain" description="Flavin reductase like" evidence="2">
    <location>
        <begin position="22"/>
        <end position="167"/>
    </location>
</feature>
<reference evidence="3 4" key="2">
    <citation type="submission" date="2016-08" db="EMBL/GenBank/DDBJ databases">
        <title>Orenia metallireducens sp. nov. strain Z6, a Novel Metal-reducing Firmicute from the Deep Subsurface.</title>
        <authorList>
            <person name="Maxim B.I."/>
            <person name="Kenneth K."/>
            <person name="Flynn T.M."/>
            <person name="Oloughlin E.J."/>
            <person name="Locke R.A."/>
            <person name="Weber J.R."/>
            <person name="Egan S.M."/>
            <person name="Mackie R.I."/>
            <person name="Cann I.K."/>
        </authorList>
    </citation>
    <scope>NUCLEOTIDE SEQUENCE [LARGE SCALE GENOMIC DNA]</scope>
    <source>
        <strain evidence="3 4">Z6</strain>
    </source>
</reference>